<name>A0A843VW57_COLES</name>
<reference evidence="1" key="1">
    <citation type="submission" date="2017-07" db="EMBL/GenBank/DDBJ databases">
        <title>Taro Niue Genome Assembly and Annotation.</title>
        <authorList>
            <person name="Atibalentja N."/>
            <person name="Keating K."/>
            <person name="Fields C.J."/>
        </authorList>
    </citation>
    <scope>NUCLEOTIDE SEQUENCE</scope>
    <source>
        <strain evidence="1">Niue_2</strain>
        <tissue evidence="1">Leaf</tissue>
    </source>
</reference>
<organism evidence="1 2">
    <name type="scientific">Colocasia esculenta</name>
    <name type="common">Wild taro</name>
    <name type="synonym">Arum esculentum</name>
    <dbReference type="NCBI Taxonomy" id="4460"/>
    <lineage>
        <taxon>Eukaryota</taxon>
        <taxon>Viridiplantae</taxon>
        <taxon>Streptophyta</taxon>
        <taxon>Embryophyta</taxon>
        <taxon>Tracheophyta</taxon>
        <taxon>Spermatophyta</taxon>
        <taxon>Magnoliopsida</taxon>
        <taxon>Liliopsida</taxon>
        <taxon>Araceae</taxon>
        <taxon>Aroideae</taxon>
        <taxon>Colocasieae</taxon>
        <taxon>Colocasia</taxon>
    </lineage>
</organism>
<protein>
    <submittedName>
        <fullName evidence="1">Uncharacterized protein</fullName>
    </submittedName>
</protein>
<keyword evidence="2" id="KW-1185">Reference proteome</keyword>
<comment type="caution">
    <text evidence="1">The sequence shown here is derived from an EMBL/GenBank/DDBJ whole genome shotgun (WGS) entry which is preliminary data.</text>
</comment>
<proteinExistence type="predicted"/>
<sequence length="107" mass="11730">MNNRFTLRSGESPSSSFYGSFHLFTLHSEASLSPSYYGSSHQRLTFYINSICNYIYNYCNLIIPHVMAPTPGPPAPTENSTAGVAAYGPEDPEGLTDQCNKICNGIK</sequence>
<accession>A0A843VW57</accession>
<dbReference type="AlphaFoldDB" id="A0A843VW57"/>
<evidence type="ECO:0000313" key="2">
    <source>
        <dbReference type="Proteomes" id="UP000652761"/>
    </source>
</evidence>
<dbReference type="EMBL" id="NMUH01002011">
    <property type="protein sequence ID" value="MQL97174.1"/>
    <property type="molecule type" value="Genomic_DNA"/>
</dbReference>
<dbReference type="Proteomes" id="UP000652761">
    <property type="component" value="Unassembled WGS sequence"/>
</dbReference>
<gene>
    <name evidence="1" type="ORF">Taro_029863</name>
</gene>
<evidence type="ECO:0000313" key="1">
    <source>
        <dbReference type="EMBL" id="MQL97174.1"/>
    </source>
</evidence>